<accession>A0AA49JYW2</accession>
<organism evidence="5 6">
    <name type="scientific">Pseudogemmatithrix spongiicola</name>
    <dbReference type="NCBI Taxonomy" id="3062599"/>
    <lineage>
        <taxon>Bacteria</taxon>
        <taxon>Pseudomonadati</taxon>
        <taxon>Gemmatimonadota</taxon>
        <taxon>Gemmatimonadia</taxon>
        <taxon>Gemmatimonadales</taxon>
        <taxon>Gemmatimonadaceae</taxon>
        <taxon>Pseudogemmatithrix</taxon>
    </lineage>
</organism>
<dbReference type="Gene3D" id="3.40.50.1390">
    <property type="entry name" value="Resolvase, N-terminal catalytic domain"/>
    <property type="match status" value="1"/>
</dbReference>
<keyword evidence="2" id="KW-0233">DNA recombination</keyword>
<dbReference type="InterPro" id="IPR006119">
    <property type="entry name" value="Resolv_N"/>
</dbReference>
<dbReference type="InterPro" id="IPR036162">
    <property type="entry name" value="Resolvase-like_N_sf"/>
</dbReference>
<feature type="domain" description="Resolvase/invertase-type recombinase catalytic" evidence="3">
    <location>
        <begin position="14"/>
        <end position="166"/>
    </location>
</feature>
<evidence type="ECO:0000313" key="5">
    <source>
        <dbReference type="EMBL" id="WKW14148.1"/>
    </source>
</evidence>
<evidence type="ECO:0000313" key="4">
    <source>
        <dbReference type="EMBL" id="WKW11238.1"/>
    </source>
</evidence>
<dbReference type="EMBL" id="CP130612">
    <property type="protein sequence ID" value="WKW11238.1"/>
    <property type="molecule type" value="Genomic_DNA"/>
</dbReference>
<evidence type="ECO:0000256" key="1">
    <source>
        <dbReference type="ARBA" id="ARBA00023125"/>
    </source>
</evidence>
<dbReference type="InterPro" id="IPR050639">
    <property type="entry name" value="SSR_resolvase"/>
</dbReference>
<dbReference type="PANTHER" id="PTHR30461:SF2">
    <property type="entry name" value="SERINE RECOMBINASE PINE-RELATED"/>
    <property type="match status" value="1"/>
</dbReference>
<dbReference type="CDD" id="cd00338">
    <property type="entry name" value="Ser_Recombinase"/>
    <property type="match status" value="1"/>
</dbReference>
<dbReference type="GO" id="GO:0003677">
    <property type="term" value="F:DNA binding"/>
    <property type="evidence" value="ECO:0007669"/>
    <property type="project" value="UniProtKB-KW"/>
</dbReference>
<keyword evidence="1" id="KW-0238">DNA-binding</keyword>
<dbReference type="EMBL" id="CP130613">
    <property type="protein sequence ID" value="WKW14148.1"/>
    <property type="molecule type" value="Genomic_DNA"/>
</dbReference>
<protein>
    <submittedName>
        <fullName evidence="5">Recombinase family protein</fullName>
    </submittedName>
</protein>
<accession>A0AA49JT94</accession>
<reference evidence="5" key="1">
    <citation type="submission" date="2023-07" db="EMBL/GenBank/DDBJ databases">
        <authorList>
            <person name="Haufschild T."/>
            <person name="Kallscheuer N."/>
            <person name="Hammer J."/>
            <person name="Kohn T."/>
            <person name="Kabuu M."/>
            <person name="Jogler M."/>
            <person name="Wohfarth N."/>
            <person name="Heuer A."/>
            <person name="Rohde M."/>
            <person name="van Teeseling M.C.F."/>
            <person name="Jogler C."/>
        </authorList>
    </citation>
    <scope>NUCLEOTIDE SEQUENCE</scope>
    <source>
        <strain evidence="4">Strain 138</strain>
        <strain evidence="5">Strain 318</strain>
    </source>
</reference>
<dbReference type="Pfam" id="PF00239">
    <property type="entry name" value="Resolvase"/>
    <property type="match status" value="1"/>
</dbReference>
<dbReference type="GO" id="GO:0000150">
    <property type="term" value="F:DNA strand exchange activity"/>
    <property type="evidence" value="ECO:0007669"/>
    <property type="project" value="InterPro"/>
</dbReference>
<sequence>MRKATSRDFQPSTAAALFLRVSTEEQAREGVSLDAQEARLLGDAAAHGLDVNVTYRDSGVSGSVPLGERPQGAELPTALDRGELQRVLAFKLDRLFRDAVDCLRTVRQWDDAGTAMHLVDLGAQAVNAGSAVGRFFLGMLAGVAAGRGGAGRAGGSAALWLCGHGGRRGLGAGAGGAGSASSHSLTE</sequence>
<name>A0AA49JYW2_9BACT</name>
<keyword evidence="6" id="KW-1185">Reference proteome</keyword>
<dbReference type="Proteomes" id="UP001229955">
    <property type="component" value="Chromosome"/>
</dbReference>
<evidence type="ECO:0000256" key="2">
    <source>
        <dbReference type="ARBA" id="ARBA00023172"/>
    </source>
</evidence>
<dbReference type="SMART" id="SM00857">
    <property type="entry name" value="Resolvase"/>
    <property type="match status" value="1"/>
</dbReference>
<evidence type="ECO:0000313" key="6">
    <source>
        <dbReference type="Proteomes" id="UP001229955"/>
    </source>
</evidence>
<dbReference type="SUPFAM" id="SSF53041">
    <property type="entry name" value="Resolvase-like"/>
    <property type="match status" value="1"/>
</dbReference>
<dbReference type="PROSITE" id="PS51736">
    <property type="entry name" value="RECOMBINASES_3"/>
    <property type="match status" value="1"/>
</dbReference>
<evidence type="ECO:0000259" key="3">
    <source>
        <dbReference type="PROSITE" id="PS51736"/>
    </source>
</evidence>
<proteinExistence type="predicted"/>
<dbReference type="AlphaFoldDB" id="A0AA49JYW2"/>
<gene>
    <name evidence="4" type="ORF">Strain138_000474</name>
    <name evidence="5" type="ORF">Strain318_000474</name>
</gene>
<dbReference type="RefSeq" id="WP_367886938.1">
    <property type="nucleotide sequence ID" value="NZ_CP130612.1"/>
</dbReference>
<dbReference type="KEGG" id="pspc:Strain318_000474"/>
<dbReference type="PANTHER" id="PTHR30461">
    <property type="entry name" value="DNA-INVERTASE FROM LAMBDOID PROPHAGE"/>
    <property type="match status" value="1"/>
</dbReference>